<feature type="region of interest" description="Disordered" evidence="1">
    <location>
        <begin position="40"/>
        <end position="68"/>
    </location>
</feature>
<accession>A0AAW0V4L3</accession>
<organism evidence="2 3">
    <name type="scientific">Scylla paramamosain</name>
    <name type="common">Mud crab</name>
    <dbReference type="NCBI Taxonomy" id="85552"/>
    <lineage>
        <taxon>Eukaryota</taxon>
        <taxon>Metazoa</taxon>
        <taxon>Ecdysozoa</taxon>
        <taxon>Arthropoda</taxon>
        <taxon>Crustacea</taxon>
        <taxon>Multicrustacea</taxon>
        <taxon>Malacostraca</taxon>
        <taxon>Eumalacostraca</taxon>
        <taxon>Eucarida</taxon>
        <taxon>Decapoda</taxon>
        <taxon>Pleocyemata</taxon>
        <taxon>Brachyura</taxon>
        <taxon>Eubrachyura</taxon>
        <taxon>Portunoidea</taxon>
        <taxon>Portunidae</taxon>
        <taxon>Portuninae</taxon>
        <taxon>Scylla</taxon>
    </lineage>
</organism>
<evidence type="ECO:0000313" key="2">
    <source>
        <dbReference type="EMBL" id="KAK8407232.1"/>
    </source>
</evidence>
<evidence type="ECO:0000256" key="1">
    <source>
        <dbReference type="SAM" id="MobiDB-lite"/>
    </source>
</evidence>
<keyword evidence="3" id="KW-1185">Reference proteome</keyword>
<evidence type="ECO:0000313" key="3">
    <source>
        <dbReference type="Proteomes" id="UP001487740"/>
    </source>
</evidence>
<name>A0AAW0V4L3_SCYPA</name>
<feature type="compositionally biased region" description="Basic and acidic residues" evidence="1">
    <location>
        <begin position="40"/>
        <end position="55"/>
    </location>
</feature>
<proteinExistence type="predicted"/>
<dbReference type="Proteomes" id="UP001487740">
    <property type="component" value="Unassembled WGS sequence"/>
</dbReference>
<dbReference type="AlphaFoldDB" id="A0AAW0V4L3"/>
<dbReference type="EMBL" id="JARAKH010000001">
    <property type="protein sequence ID" value="KAK8407232.1"/>
    <property type="molecule type" value="Genomic_DNA"/>
</dbReference>
<sequence length="68" mass="7586">MSQGVEEECHCYGGVLVTVTMCRADRVVTACDEWRALEDHDSQARAQQHEARGEDVAASCPRLRQRPA</sequence>
<reference evidence="2 3" key="1">
    <citation type="submission" date="2023-03" db="EMBL/GenBank/DDBJ databases">
        <title>High-quality genome of Scylla paramamosain provides insights in environmental adaptation.</title>
        <authorList>
            <person name="Zhang L."/>
        </authorList>
    </citation>
    <scope>NUCLEOTIDE SEQUENCE [LARGE SCALE GENOMIC DNA]</scope>
    <source>
        <strain evidence="2">LZ_2023a</strain>
        <tissue evidence="2">Muscle</tissue>
    </source>
</reference>
<comment type="caution">
    <text evidence="2">The sequence shown here is derived from an EMBL/GenBank/DDBJ whole genome shotgun (WGS) entry which is preliminary data.</text>
</comment>
<protein>
    <submittedName>
        <fullName evidence="2">Uncharacterized protein</fullName>
    </submittedName>
</protein>
<gene>
    <name evidence="2" type="ORF">O3P69_002054</name>
</gene>